<comment type="caution">
    <text evidence="2">The sequence shown here is derived from an EMBL/GenBank/DDBJ whole genome shotgun (WGS) entry which is preliminary data.</text>
</comment>
<feature type="compositionally biased region" description="Basic residues" evidence="1">
    <location>
        <begin position="85"/>
        <end position="94"/>
    </location>
</feature>
<evidence type="ECO:0000313" key="2">
    <source>
        <dbReference type="EMBL" id="GAA4756318.1"/>
    </source>
</evidence>
<evidence type="ECO:0008006" key="4">
    <source>
        <dbReference type="Google" id="ProtNLM"/>
    </source>
</evidence>
<protein>
    <recommendedName>
        <fullName evidence="4">Transcriptional regulator</fullName>
    </recommendedName>
</protein>
<feature type="region of interest" description="Disordered" evidence="1">
    <location>
        <begin position="71"/>
        <end position="94"/>
    </location>
</feature>
<reference evidence="3" key="1">
    <citation type="journal article" date="2019" name="Int. J. Syst. Evol. Microbiol.">
        <title>The Global Catalogue of Microorganisms (GCM) 10K type strain sequencing project: providing services to taxonomists for standard genome sequencing and annotation.</title>
        <authorList>
            <consortium name="The Broad Institute Genomics Platform"/>
            <consortium name="The Broad Institute Genome Sequencing Center for Infectious Disease"/>
            <person name="Wu L."/>
            <person name="Ma J."/>
        </authorList>
    </citation>
    <scope>NUCLEOTIDE SEQUENCE [LARGE SCALE GENOMIC DNA]</scope>
    <source>
        <strain evidence="3">JCM 18077</strain>
    </source>
</reference>
<dbReference type="RefSeq" id="WP_345314134.1">
    <property type="nucleotide sequence ID" value="NZ_BAABIE010000016.1"/>
</dbReference>
<sequence>MTDQGQTVTVTKRDLMSAAEVAARMSPADKPGLVTAQFVQRRMSSGVWPSTLLGRTRVMTEAQYWEALAIAGAPPKPRPSGLSPRSRHRPKHTP</sequence>
<name>A0ABP8ZH04_9ACTN</name>
<accession>A0ABP8ZH04</accession>
<gene>
    <name evidence="2" type="ORF">GCM10023217_30250</name>
</gene>
<evidence type="ECO:0000313" key="3">
    <source>
        <dbReference type="Proteomes" id="UP001500822"/>
    </source>
</evidence>
<dbReference type="EMBL" id="BAABIE010000016">
    <property type="protein sequence ID" value="GAA4756318.1"/>
    <property type="molecule type" value="Genomic_DNA"/>
</dbReference>
<evidence type="ECO:0000256" key="1">
    <source>
        <dbReference type="SAM" id="MobiDB-lite"/>
    </source>
</evidence>
<proteinExistence type="predicted"/>
<organism evidence="2 3">
    <name type="scientific">Gordonia alkaliphila</name>
    <dbReference type="NCBI Taxonomy" id="1053547"/>
    <lineage>
        <taxon>Bacteria</taxon>
        <taxon>Bacillati</taxon>
        <taxon>Actinomycetota</taxon>
        <taxon>Actinomycetes</taxon>
        <taxon>Mycobacteriales</taxon>
        <taxon>Gordoniaceae</taxon>
        <taxon>Gordonia</taxon>
    </lineage>
</organism>
<dbReference type="Proteomes" id="UP001500822">
    <property type="component" value="Unassembled WGS sequence"/>
</dbReference>
<keyword evidence="3" id="KW-1185">Reference proteome</keyword>